<dbReference type="Gene3D" id="3.40.50.2000">
    <property type="entry name" value="Glycogen Phosphorylase B"/>
    <property type="match status" value="2"/>
</dbReference>
<reference evidence="5" key="2">
    <citation type="submission" date="2024-04" db="EMBL/GenBank/DDBJ databases">
        <authorList>
            <person name="Chen Y."/>
            <person name="Shah S."/>
            <person name="Dougan E. K."/>
            <person name="Thang M."/>
            <person name="Chan C."/>
        </authorList>
    </citation>
    <scope>NUCLEOTIDE SEQUENCE [LARGE SCALE GENOMIC DNA]</scope>
</reference>
<organism evidence="4">
    <name type="scientific">Cladocopium goreaui</name>
    <dbReference type="NCBI Taxonomy" id="2562237"/>
    <lineage>
        <taxon>Eukaryota</taxon>
        <taxon>Sar</taxon>
        <taxon>Alveolata</taxon>
        <taxon>Dinophyceae</taxon>
        <taxon>Suessiales</taxon>
        <taxon>Symbiodiniaceae</taxon>
        <taxon>Cladocopium</taxon>
    </lineage>
</organism>
<comment type="caution">
    <text evidence="4">The sequence shown here is derived from an EMBL/GenBank/DDBJ whole genome shotgun (WGS) entry which is preliminary data.</text>
</comment>
<evidence type="ECO:0000313" key="6">
    <source>
        <dbReference type="EMBL" id="CAL4769607.1"/>
    </source>
</evidence>
<dbReference type="PANTHER" id="PTHR48043:SF145">
    <property type="entry name" value="FI06409P-RELATED"/>
    <property type="match status" value="1"/>
</dbReference>
<keyword evidence="7" id="KW-1185">Reference proteome</keyword>
<dbReference type="AlphaFoldDB" id="A0A9P1FPT1"/>
<evidence type="ECO:0000256" key="1">
    <source>
        <dbReference type="ARBA" id="ARBA00022676"/>
    </source>
</evidence>
<dbReference type="SUPFAM" id="SSF53756">
    <property type="entry name" value="UDP-Glycosyltransferase/glycogen phosphorylase"/>
    <property type="match status" value="1"/>
</dbReference>
<dbReference type="InterPro" id="IPR050271">
    <property type="entry name" value="UDP-glycosyltransferase"/>
</dbReference>
<dbReference type="EMBL" id="CAMXCT030000701">
    <property type="protein sequence ID" value="CAL4769607.1"/>
    <property type="molecule type" value="Genomic_DNA"/>
</dbReference>
<feature type="domain" description="Erythromycin biosynthesis protein CIII-like C-terminal" evidence="3">
    <location>
        <begin position="290"/>
        <end position="402"/>
    </location>
</feature>
<dbReference type="InterPro" id="IPR002213">
    <property type="entry name" value="UDP_glucos_trans"/>
</dbReference>
<keyword evidence="2" id="KW-0808">Transferase</keyword>
<keyword evidence="1" id="KW-0328">Glycosyltransferase</keyword>
<dbReference type="PANTHER" id="PTHR48043">
    <property type="entry name" value="EG:EG0003.4 PROTEIN-RELATED"/>
    <property type="match status" value="1"/>
</dbReference>
<sequence length="456" mass="51304">MWFVHNEETYVSDVASAGAEPVRFDDFCGRWEEVIQEDEEWLQSQGYSQPAFDALPGKEKSMMLRMMIYSLPAGCCLGRRLVKSWSQGWCPDVVLYNVMLLHPFLAAKQLGIRTASFSTYPGPGTPMHLYAQKFEEREAFDEEMAQHPSLVPANDIALKVFGIDVLKSQLQCRFFSDEANIVFNIPQLQGPVNEYQQRRLEGSTFHWVGSTDPQLSGLAPRVEPELDSKCSNELPWSEEPGTKVLLVSLGSLTVEYRWEAAEHLSSTGWITGKQYSLRLWSELLETFGGREDVRVILSIGQRDEAREVLGDLPSNFRALKFLDQVSALRRCDAFVTHGGANSIKEATLLGVPMIVTPFCVDQPTNGEAVERYGAGVCFSDLMATPRGELSEAVKVALGDGPTVQQWRERSLELGEADATNEMNRMLYHAVRNIFVLKELPTEKTCPITRYMCDYCK</sequence>
<dbReference type="EMBL" id="CAMXCT010000701">
    <property type="protein sequence ID" value="CAI3982295.1"/>
    <property type="molecule type" value="Genomic_DNA"/>
</dbReference>
<dbReference type="Pfam" id="PF06722">
    <property type="entry name" value="EryCIII-like_C"/>
    <property type="match status" value="1"/>
</dbReference>
<evidence type="ECO:0000313" key="5">
    <source>
        <dbReference type="EMBL" id="CAL1135670.1"/>
    </source>
</evidence>
<dbReference type="Proteomes" id="UP001152797">
    <property type="component" value="Unassembled WGS sequence"/>
</dbReference>
<evidence type="ECO:0000313" key="7">
    <source>
        <dbReference type="Proteomes" id="UP001152797"/>
    </source>
</evidence>
<name>A0A9P1FPT1_9DINO</name>
<dbReference type="EMBL" id="CAMXCT020000701">
    <property type="protein sequence ID" value="CAL1135670.1"/>
    <property type="molecule type" value="Genomic_DNA"/>
</dbReference>
<proteinExistence type="predicted"/>
<dbReference type="CDD" id="cd03784">
    <property type="entry name" value="GT1_Gtf-like"/>
    <property type="match status" value="1"/>
</dbReference>
<evidence type="ECO:0000256" key="2">
    <source>
        <dbReference type="ARBA" id="ARBA00022679"/>
    </source>
</evidence>
<protein>
    <submittedName>
        <fullName evidence="6">UDP-glucosyltransferase YojK</fullName>
    </submittedName>
</protein>
<dbReference type="GO" id="GO:0008194">
    <property type="term" value="F:UDP-glycosyltransferase activity"/>
    <property type="evidence" value="ECO:0007669"/>
    <property type="project" value="InterPro"/>
</dbReference>
<evidence type="ECO:0000259" key="3">
    <source>
        <dbReference type="Pfam" id="PF06722"/>
    </source>
</evidence>
<dbReference type="GO" id="GO:0016758">
    <property type="term" value="F:hexosyltransferase activity"/>
    <property type="evidence" value="ECO:0007669"/>
    <property type="project" value="UniProtKB-ARBA"/>
</dbReference>
<dbReference type="InterPro" id="IPR010610">
    <property type="entry name" value="EryCIII-like_C"/>
</dbReference>
<evidence type="ECO:0000313" key="4">
    <source>
        <dbReference type="EMBL" id="CAI3982295.1"/>
    </source>
</evidence>
<gene>
    <name evidence="4" type="ORF">C1SCF055_LOCUS10004</name>
</gene>
<dbReference type="OrthoDB" id="5835829at2759"/>
<reference evidence="4" key="1">
    <citation type="submission" date="2022-10" db="EMBL/GenBank/DDBJ databases">
        <authorList>
            <person name="Chen Y."/>
            <person name="Dougan E. K."/>
            <person name="Chan C."/>
            <person name="Rhodes N."/>
            <person name="Thang M."/>
        </authorList>
    </citation>
    <scope>NUCLEOTIDE SEQUENCE</scope>
</reference>
<accession>A0A9P1FPT1</accession>